<feature type="compositionally biased region" description="Polar residues" evidence="1">
    <location>
        <begin position="165"/>
        <end position="176"/>
    </location>
</feature>
<comment type="caution">
    <text evidence="2">The sequence shown here is derived from an EMBL/GenBank/DDBJ whole genome shotgun (WGS) entry which is preliminary data.</text>
</comment>
<accession>A0A8X7MMN9</accession>
<dbReference type="AlphaFoldDB" id="A0A8X7MMN9"/>
<dbReference type="EMBL" id="LWDE02001193">
    <property type="protein sequence ID" value="KAE8242161.1"/>
    <property type="molecule type" value="Genomic_DNA"/>
</dbReference>
<sequence>VTPDSITTAASTPKEVTYIDVLSVGWNRNAGGLALDLILRDLPEPAADEAQANPSNGTAEPASSTTEGTASTQRASTASAPQDEAALLAEAERQELQELVERVMEKADREAARNQHRPSSNPPRLTCASFIEHSSPIPSSLSQLPILIIPSDLLEDRAQLSTFQPSLQAASQSERSAPQVLARDDAVDASRPPPHHGFSFSRLPVSDFDALERERRPLQTTL</sequence>
<reference evidence="2" key="1">
    <citation type="submission" date="2016-04" db="EMBL/GenBank/DDBJ databases">
        <authorList>
            <person name="Nguyen H.D."/>
            <person name="Samba Siva P."/>
            <person name="Cullis J."/>
            <person name="Levesque C.A."/>
            <person name="Hambleton S."/>
        </authorList>
    </citation>
    <scope>NUCLEOTIDE SEQUENCE</scope>
    <source>
        <strain evidence="2">DAOMC 236426</strain>
    </source>
</reference>
<feature type="region of interest" description="Disordered" evidence="1">
    <location>
        <begin position="107"/>
        <end position="126"/>
    </location>
</feature>
<keyword evidence="3" id="KW-1185">Reference proteome</keyword>
<reference evidence="2" key="2">
    <citation type="journal article" date="2019" name="IMA Fungus">
        <title>Genome sequencing and comparison of five Tilletia species to identify candidate genes for the detection of regulated species infecting wheat.</title>
        <authorList>
            <person name="Nguyen H.D.T."/>
            <person name="Sultana T."/>
            <person name="Kesanakurti P."/>
            <person name="Hambleton S."/>
        </authorList>
    </citation>
    <scope>NUCLEOTIDE SEQUENCE</scope>
    <source>
        <strain evidence="2">DAOMC 236426</strain>
    </source>
</reference>
<proteinExistence type="predicted"/>
<feature type="non-terminal residue" evidence="2">
    <location>
        <position position="222"/>
    </location>
</feature>
<evidence type="ECO:0000313" key="2">
    <source>
        <dbReference type="EMBL" id="KAE8242161.1"/>
    </source>
</evidence>
<organism evidence="2 3">
    <name type="scientific">Tilletia controversa</name>
    <name type="common">dwarf bunt fungus</name>
    <dbReference type="NCBI Taxonomy" id="13291"/>
    <lineage>
        <taxon>Eukaryota</taxon>
        <taxon>Fungi</taxon>
        <taxon>Dikarya</taxon>
        <taxon>Basidiomycota</taxon>
        <taxon>Ustilaginomycotina</taxon>
        <taxon>Exobasidiomycetes</taxon>
        <taxon>Tilletiales</taxon>
        <taxon>Tilletiaceae</taxon>
        <taxon>Tilletia</taxon>
    </lineage>
</organism>
<feature type="compositionally biased region" description="Low complexity" evidence="1">
    <location>
        <begin position="69"/>
        <end position="89"/>
    </location>
</feature>
<feature type="region of interest" description="Disordered" evidence="1">
    <location>
        <begin position="165"/>
        <end position="201"/>
    </location>
</feature>
<evidence type="ECO:0000256" key="1">
    <source>
        <dbReference type="SAM" id="MobiDB-lite"/>
    </source>
</evidence>
<dbReference type="Proteomes" id="UP000077684">
    <property type="component" value="Unassembled WGS sequence"/>
</dbReference>
<protein>
    <submittedName>
        <fullName evidence="2">Uncharacterized protein</fullName>
    </submittedName>
</protein>
<evidence type="ECO:0000313" key="3">
    <source>
        <dbReference type="Proteomes" id="UP000077684"/>
    </source>
</evidence>
<feature type="region of interest" description="Disordered" evidence="1">
    <location>
        <begin position="45"/>
        <end position="91"/>
    </location>
</feature>
<gene>
    <name evidence="2" type="ORF">A4X06_0g7180</name>
</gene>
<name>A0A8X7MMN9_9BASI</name>
<feature type="compositionally biased region" description="Polar residues" evidence="1">
    <location>
        <begin position="52"/>
        <end position="68"/>
    </location>
</feature>